<reference evidence="1" key="1">
    <citation type="journal article" date="2009" name="Plant Mol. Biol.">
        <title>Insights into corn genes derived from large-scale cDNA sequencing.</title>
        <authorList>
            <person name="Alexandrov N.N."/>
            <person name="Brover V.V."/>
            <person name="Freidin S."/>
            <person name="Troukhan M.E."/>
            <person name="Tatarinova T.V."/>
            <person name="Zhang H."/>
            <person name="Swaller T.J."/>
            <person name="Lu Y.P."/>
            <person name="Bouck J."/>
            <person name="Flavell R.B."/>
            <person name="Feldmann K.A."/>
        </authorList>
    </citation>
    <scope>NUCLEOTIDE SEQUENCE</scope>
</reference>
<evidence type="ECO:0000313" key="1">
    <source>
        <dbReference type="EMBL" id="ACG30431.1"/>
    </source>
</evidence>
<dbReference type="AlphaFoldDB" id="B6SZZ8"/>
<accession>B6SZZ8</accession>
<dbReference type="EMBL" id="EU958313">
    <property type="protein sequence ID" value="ACG30431.1"/>
    <property type="molecule type" value="mRNA"/>
</dbReference>
<organism evidence="1">
    <name type="scientific">Zea mays</name>
    <name type="common">Maize</name>
    <dbReference type="NCBI Taxonomy" id="4577"/>
    <lineage>
        <taxon>Eukaryota</taxon>
        <taxon>Viridiplantae</taxon>
        <taxon>Streptophyta</taxon>
        <taxon>Embryophyta</taxon>
        <taxon>Tracheophyta</taxon>
        <taxon>Spermatophyta</taxon>
        <taxon>Magnoliopsida</taxon>
        <taxon>Liliopsida</taxon>
        <taxon>Poales</taxon>
        <taxon>Poaceae</taxon>
        <taxon>PACMAD clade</taxon>
        <taxon>Panicoideae</taxon>
        <taxon>Andropogonodae</taxon>
        <taxon>Andropogoneae</taxon>
        <taxon>Tripsacinae</taxon>
        <taxon>Zea</taxon>
    </lineage>
</organism>
<sequence>MDLRCMIFTYLSHMIACIRSFRQFILPLRTNLETQNWRGLTELKSPFYLNLNKKRILAPPIYLVLWLLN</sequence>
<proteinExistence type="evidence at transcript level"/>
<protein>
    <submittedName>
        <fullName evidence="1">Uncharacterized protein</fullName>
    </submittedName>
</protein>
<name>B6SZZ8_MAIZE</name>